<comment type="caution">
    <text evidence="1">The sequence shown here is derived from an EMBL/GenBank/DDBJ whole genome shotgun (WGS) entry which is preliminary data.</text>
</comment>
<organism evidence="1 2">
    <name type="scientific">Catharanthus roseus</name>
    <name type="common">Madagascar periwinkle</name>
    <name type="synonym">Vinca rosea</name>
    <dbReference type="NCBI Taxonomy" id="4058"/>
    <lineage>
        <taxon>Eukaryota</taxon>
        <taxon>Viridiplantae</taxon>
        <taxon>Streptophyta</taxon>
        <taxon>Embryophyta</taxon>
        <taxon>Tracheophyta</taxon>
        <taxon>Spermatophyta</taxon>
        <taxon>Magnoliopsida</taxon>
        <taxon>eudicotyledons</taxon>
        <taxon>Gunneridae</taxon>
        <taxon>Pentapetalae</taxon>
        <taxon>asterids</taxon>
        <taxon>lamiids</taxon>
        <taxon>Gentianales</taxon>
        <taxon>Apocynaceae</taxon>
        <taxon>Rauvolfioideae</taxon>
        <taxon>Vinceae</taxon>
        <taxon>Catharanthinae</taxon>
        <taxon>Catharanthus</taxon>
    </lineage>
</organism>
<name>A0ACC0BUQ8_CATRO</name>
<protein>
    <submittedName>
        <fullName evidence="1">Uncharacterized protein</fullName>
    </submittedName>
</protein>
<evidence type="ECO:0000313" key="2">
    <source>
        <dbReference type="Proteomes" id="UP001060085"/>
    </source>
</evidence>
<accession>A0ACC0BUQ8</accession>
<proteinExistence type="predicted"/>
<dbReference type="EMBL" id="CM044702">
    <property type="protein sequence ID" value="KAI5676386.1"/>
    <property type="molecule type" value="Genomic_DNA"/>
</dbReference>
<dbReference type="Proteomes" id="UP001060085">
    <property type="component" value="Linkage Group LG02"/>
</dbReference>
<reference evidence="2" key="1">
    <citation type="journal article" date="2023" name="Nat. Plants">
        <title>Single-cell RNA sequencing provides a high-resolution roadmap for understanding the multicellular compartmentation of specialized metabolism.</title>
        <authorList>
            <person name="Sun S."/>
            <person name="Shen X."/>
            <person name="Li Y."/>
            <person name="Li Y."/>
            <person name="Wang S."/>
            <person name="Li R."/>
            <person name="Zhang H."/>
            <person name="Shen G."/>
            <person name="Guo B."/>
            <person name="Wei J."/>
            <person name="Xu J."/>
            <person name="St-Pierre B."/>
            <person name="Chen S."/>
            <person name="Sun C."/>
        </authorList>
    </citation>
    <scope>NUCLEOTIDE SEQUENCE [LARGE SCALE GENOMIC DNA]</scope>
</reference>
<keyword evidence="2" id="KW-1185">Reference proteome</keyword>
<evidence type="ECO:0000313" key="1">
    <source>
        <dbReference type="EMBL" id="KAI5676386.1"/>
    </source>
</evidence>
<sequence length="117" mass="13591">MGSEKQIDDLIESSTVRLLDLNDAMTDIQLGMSDSNYCSWYIRIKKKSIHDRWEITRFTKEHTCLVQVHQNKHRNMTSKFIAKLISHLVANDPEILVSNVIQEVQILLQTGCTYKRA</sequence>
<gene>
    <name evidence="1" type="ORF">M9H77_07336</name>
</gene>